<dbReference type="GO" id="GO:0046872">
    <property type="term" value="F:metal ion binding"/>
    <property type="evidence" value="ECO:0007669"/>
    <property type="project" value="UniProtKB-KW"/>
</dbReference>
<keyword evidence="2" id="KW-0479">Metal-binding</keyword>
<evidence type="ECO:0000313" key="4">
    <source>
        <dbReference type="EMBL" id="KMT21119.1"/>
    </source>
</evidence>
<dbReference type="GO" id="GO:0016853">
    <property type="term" value="F:isomerase activity"/>
    <property type="evidence" value="ECO:0007669"/>
    <property type="project" value="UniProtKB-ARBA"/>
</dbReference>
<dbReference type="GO" id="GO:0019752">
    <property type="term" value="P:carboxylic acid metabolic process"/>
    <property type="evidence" value="ECO:0007669"/>
    <property type="project" value="UniProtKB-ARBA"/>
</dbReference>
<gene>
    <name evidence="4" type="ORF">CLCY_1c03530</name>
</gene>
<comment type="caution">
    <text evidence="4">The sequence shown here is derived from an EMBL/GenBank/DDBJ whole genome shotgun (WGS) entry which is preliminary data.</text>
</comment>
<keyword evidence="5" id="KW-1185">Reference proteome</keyword>
<evidence type="ECO:0000313" key="5">
    <source>
        <dbReference type="Proteomes" id="UP000036756"/>
    </source>
</evidence>
<protein>
    <submittedName>
        <fullName evidence="4">2-keto-4-pentenoate hydratase/2-oxohepta-3-ene-1,7-dioic acid hydratase</fullName>
    </submittedName>
</protein>
<proteinExistence type="inferred from homology"/>
<dbReference type="PANTHER" id="PTHR11820:SF7">
    <property type="entry name" value="ACYLPYRUVASE FAHD1, MITOCHONDRIAL"/>
    <property type="match status" value="1"/>
</dbReference>
<comment type="similarity">
    <text evidence="1">Belongs to the FAH family.</text>
</comment>
<dbReference type="STRING" id="1121307.CLCY_1c03530"/>
<reference evidence="4 5" key="1">
    <citation type="submission" date="2015-06" db="EMBL/GenBank/DDBJ databases">
        <title>Draft genome sequence of the purine-degrading Clostridium cylindrosporum HC-1 (DSM 605).</title>
        <authorList>
            <person name="Poehlein A."/>
            <person name="Schiel-Bengelsdorf B."/>
            <person name="Bengelsdorf F."/>
            <person name="Daniel R."/>
            <person name="Duerre P."/>
        </authorList>
    </citation>
    <scope>NUCLEOTIDE SEQUENCE [LARGE SCALE GENOMIC DNA]</scope>
    <source>
        <strain evidence="4 5">DSM 605</strain>
    </source>
</reference>
<dbReference type="SUPFAM" id="SSF56529">
    <property type="entry name" value="FAH"/>
    <property type="match status" value="1"/>
</dbReference>
<dbReference type="PATRIC" id="fig|1121307.3.peg.718"/>
<evidence type="ECO:0000256" key="1">
    <source>
        <dbReference type="ARBA" id="ARBA00010211"/>
    </source>
</evidence>
<organism evidence="4 5">
    <name type="scientific">Clostridium cylindrosporum DSM 605</name>
    <dbReference type="NCBI Taxonomy" id="1121307"/>
    <lineage>
        <taxon>Bacteria</taxon>
        <taxon>Bacillati</taxon>
        <taxon>Bacillota</taxon>
        <taxon>Clostridia</taxon>
        <taxon>Eubacteriales</taxon>
        <taxon>Clostridiaceae</taxon>
        <taxon>Clostridium</taxon>
    </lineage>
</organism>
<dbReference type="PANTHER" id="PTHR11820">
    <property type="entry name" value="ACYLPYRUVASE"/>
    <property type="match status" value="1"/>
</dbReference>
<sequence length="289" mass="32386">MLFASFIYKGDKYIGIVQGDNVIPIKDLIGKEFASLIDLIENFSAKYIALLKDASGHEGIKLSDVVLTSPILHPKRNVICIGKNYKEHIDEIANSIDAEHNIPEHPVFFTKMVDKSVGPFENIKLHKEITSSLDYEAELGIIIGQEGSNIPKNKVHKYIFGYTIINDISARDIQRKHVQWFRGKSLDGTCPIGPYVLHKDSIPYPPKLKIQCRVNDNLRQDSTTEKLIFDIDTIVSELSKGITLKRGDIISTGTPDGVGMGMNPPKYLKEGDKVECYIENIGYLINTVK</sequence>
<dbReference type="Gene3D" id="3.90.850.10">
    <property type="entry name" value="Fumarylacetoacetase-like, C-terminal domain"/>
    <property type="match status" value="1"/>
</dbReference>
<dbReference type="Pfam" id="PF01557">
    <property type="entry name" value="FAA_hydrolase"/>
    <property type="match status" value="1"/>
</dbReference>
<dbReference type="GO" id="GO:0018773">
    <property type="term" value="F:acetylpyruvate hydrolase activity"/>
    <property type="evidence" value="ECO:0007669"/>
    <property type="project" value="TreeGrafter"/>
</dbReference>
<dbReference type="InterPro" id="IPR036663">
    <property type="entry name" value="Fumarylacetoacetase_C_sf"/>
</dbReference>
<evidence type="ECO:0000259" key="3">
    <source>
        <dbReference type="Pfam" id="PF01557"/>
    </source>
</evidence>
<dbReference type="InterPro" id="IPR011234">
    <property type="entry name" value="Fumarylacetoacetase-like_C"/>
</dbReference>
<dbReference type="FunFam" id="3.90.850.10:FF:000002">
    <property type="entry name" value="2-hydroxyhepta-2,4-diene-1,7-dioate isomerase"/>
    <property type="match status" value="1"/>
</dbReference>
<dbReference type="Proteomes" id="UP000036756">
    <property type="component" value="Unassembled WGS sequence"/>
</dbReference>
<name>A0A0J8D9Y1_CLOCY</name>
<accession>A0A0J8D9Y1</accession>
<feature type="domain" description="Fumarylacetoacetase-like C-terminal" evidence="3">
    <location>
        <begin position="78"/>
        <end position="288"/>
    </location>
</feature>
<dbReference type="AlphaFoldDB" id="A0A0J8D9Y1"/>
<dbReference type="EMBL" id="LFVU01000028">
    <property type="protein sequence ID" value="KMT21119.1"/>
    <property type="molecule type" value="Genomic_DNA"/>
</dbReference>
<dbReference type="RefSeq" id="WP_048571501.1">
    <property type="nucleotide sequence ID" value="NZ_LFVU01000028.1"/>
</dbReference>
<evidence type="ECO:0000256" key="2">
    <source>
        <dbReference type="ARBA" id="ARBA00022723"/>
    </source>
</evidence>
<dbReference type="OrthoDB" id="9805307at2"/>